<name>A0A402A7U2_9CHLR</name>
<evidence type="ECO:0000256" key="1">
    <source>
        <dbReference type="SAM" id="Phobius"/>
    </source>
</evidence>
<keyword evidence="1" id="KW-1133">Transmembrane helix</keyword>
<protein>
    <submittedName>
        <fullName evidence="2">Uncharacterized protein</fullName>
    </submittedName>
</protein>
<reference evidence="3" key="1">
    <citation type="submission" date="2018-12" db="EMBL/GenBank/DDBJ databases">
        <title>Tengunoibacter tsumagoiensis gen. nov., sp. nov., Dictyobacter kobayashii sp. nov., D. alpinus sp. nov., and D. joshuensis sp. nov. and description of Dictyobacteraceae fam. nov. within the order Ktedonobacterales isolated from Tengu-no-mugimeshi.</title>
        <authorList>
            <person name="Wang C.M."/>
            <person name="Zheng Y."/>
            <person name="Sakai Y."/>
            <person name="Toyoda A."/>
            <person name="Minakuchi Y."/>
            <person name="Abe K."/>
            <person name="Yokota A."/>
            <person name="Yabe S."/>
        </authorList>
    </citation>
    <scope>NUCLEOTIDE SEQUENCE [LARGE SCALE GENOMIC DNA]</scope>
    <source>
        <strain evidence="3">Uno3</strain>
    </source>
</reference>
<keyword evidence="1" id="KW-0812">Transmembrane</keyword>
<comment type="caution">
    <text evidence="2">The sequence shown here is derived from an EMBL/GenBank/DDBJ whole genome shotgun (WGS) entry which is preliminary data.</text>
</comment>
<feature type="transmembrane region" description="Helical" evidence="1">
    <location>
        <begin position="6"/>
        <end position="26"/>
    </location>
</feature>
<evidence type="ECO:0000313" key="2">
    <source>
        <dbReference type="EMBL" id="GCE15222.1"/>
    </source>
</evidence>
<gene>
    <name evidence="2" type="ORF">KTT_50810</name>
</gene>
<dbReference type="AlphaFoldDB" id="A0A402A7U2"/>
<evidence type="ECO:0000313" key="3">
    <source>
        <dbReference type="Proteomes" id="UP000287352"/>
    </source>
</evidence>
<organism evidence="2 3">
    <name type="scientific">Tengunoibacter tsumagoiensis</name>
    <dbReference type="NCBI Taxonomy" id="2014871"/>
    <lineage>
        <taxon>Bacteria</taxon>
        <taxon>Bacillati</taxon>
        <taxon>Chloroflexota</taxon>
        <taxon>Ktedonobacteria</taxon>
        <taxon>Ktedonobacterales</taxon>
        <taxon>Dictyobacteraceae</taxon>
        <taxon>Tengunoibacter</taxon>
    </lineage>
</organism>
<dbReference type="Proteomes" id="UP000287352">
    <property type="component" value="Unassembled WGS sequence"/>
</dbReference>
<sequence>MVITFSFWILISLLALIGAICSIVFLRQASHNAHTHDLDHYLFNKHDHQPRGTASRKLHDYLFKQEHDPITEHDASHERFHDHDHDV</sequence>
<dbReference type="EMBL" id="BIFR01000002">
    <property type="protein sequence ID" value="GCE15222.1"/>
    <property type="molecule type" value="Genomic_DNA"/>
</dbReference>
<keyword evidence="1" id="KW-0472">Membrane</keyword>
<proteinExistence type="predicted"/>
<keyword evidence="3" id="KW-1185">Reference proteome</keyword>
<accession>A0A402A7U2</accession>
<dbReference type="RefSeq" id="WP_126582712.1">
    <property type="nucleotide sequence ID" value="NZ_BIFR01000002.1"/>
</dbReference>